<reference evidence="1 2" key="1">
    <citation type="submission" date="2014-06" db="EMBL/GenBank/DDBJ databases">
        <title>Genomes of Alteromonas australica, a world apart.</title>
        <authorList>
            <person name="Gonzaga A."/>
            <person name="Lopez-Perez M."/>
            <person name="Rodriguez-Valera F."/>
        </authorList>
    </citation>
    <scope>NUCLEOTIDE SEQUENCE [LARGE SCALE GENOMIC DNA]</scope>
    <source>
        <strain evidence="1 2">H 17</strain>
    </source>
</reference>
<protein>
    <recommendedName>
        <fullName evidence="3">Glycosyltransferase</fullName>
    </recommendedName>
</protein>
<dbReference type="GeneID" id="78255941"/>
<name>A0A075P3T0_9ALTE</name>
<dbReference type="Proteomes" id="UP000056090">
    <property type="component" value="Chromosome"/>
</dbReference>
<dbReference type="KEGG" id="aal:EP13_13620"/>
<dbReference type="RefSeq" id="WP_044057713.1">
    <property type="nucleotide sequence ID" value="NZ_CBCSKJ010000002.1"/>
</dbReference>
<gene>
    <name evidence="1" type="ORF">EP13_13620</name>
</gene>
<keyword evidence="2" id="KW-1185">Reference proteome</keyword>
<dbReference type="eggNOG" id="COG4641">
    <property type="taxonomic scope" value="Bacteria"/>
</dbReference>
<accession>A0A075P3T0</accession>
<organism evidence="1 2">
    <name type="scientific">Alteromonas australica</name>
    <dbReference type="NCBI Taxonomy" id="589873"/>
    <lineage>
        <taxon>Bacteria</taxon>
        <taxon>Pseudomonadati</taxon>
        <taxon>Pseudomonadota</taxon>
        <taxon>Gammaproteobacteria</taxon>
        <taxon>Alteromonadales</taxon>
        <taxon>Alteromonadaceae</taxon>
        <taxon>Alteromonas/Salinimonas group</taxon>
        <taxon>Alteromonas</taxon>
    </lineage>
</organism>
<evidence type="ECO:0008006" key="3">
    <source>
        <dbReference type="Google" id="ProtNLM"/>
    </source>
</evidence>
<sequence length="350" mass="39039">MILIFGVVNQYGVLSHFSEGIKHDLETMGETCLVLPVDDGVTAAKLLNQISKKDVKFSLCINGSGLDTALTFGKAYALAVDHPLLILPHLQQYKGFELLCVAKEHTAFAQLLNIPARDFFHAVSRADIASAESLNEAKSGEILFPASHINKDNAQKKLQEIGVWDQLKPVVTAVGSINEFLMAIGVLPNGNQPARAQLNEAIYKITCEADLYIRALARERILASYTEKNIVLDVYGRNVKQYQQAYPFHRYHDEVPYKDMLEKMANASFVVHNSPGFEFALHERMVYPLAKGTPILFDANVNQRQMLKGLPAVYPSNKVQTDVPLEHRKSTVNEIEKNHTWAARLAALLN</sequence>
<dbReference type="AlphaFoldDB" id="A0A075P3T0"/>
<evidence type="ECO:0000313" key="2">
    <source>
        <dbReference type="Proteomes" id="UP000056090"/>
    </source>
</evidence>
<proteinExistence type="predicted"/>
<evidence type="ECO:0000313" key="1">
    <source>
        <dbReference type="EMBL" id="AIF99640.1"/>
    </source>
</evidence>
<dbReference type="EMBL" id="CP008849">
    <property type="protein sequence ID" value="AIF99640.1"/>
    <property type="molecule type" value="Genomic_DNA"/>
</dbReference>